<dbReference type="EMBL" id="JBIHSE010000001">
    <property type="protein sequence ID" value="MFH0270897.1"/>
    <property type="molecule type" value="Genomic_DNA"/>
</dbReference>
<keyword evidence="1" id="KW-1133">Transmembrane helix</keyword>
<protein>
    <submittedName>
        <fullName evidence="2">Uncharacterized protein</fullName>
    </submittedName>
</protein>
<sequence>MDKSQIAIVVSIGSLVVSALSFAYAVRQAKLNRKLEKIRAYDKVYHDASDLLLHHYRNQLEQPYKNEDTYLENAVNDFANAHWLEQTYGMNITYPPTVITDREKAEFHSRVSEAYYAHERQKYECPFDEYINYQSPVFYLDDNEFSERFQRLMNHVTENLSYFSPVINKNWEKARLISPDSVKKSYLALKRVNEHACELIEEPIDDPYLQILLSIRHEYRQLNRTFNDKVSDFWFKLTLIPTRIKYKFKRKRKSEEFGI</sequence>
<keyword evidence="3" id="KW-1185">Reference proteome</keyword>
<comment type="caution">
    <text evidence="2">The sequence shown here is derived from an EMBL/GenBank/DDBJ whole genome shotgun (WGS) entry which is preliminary data.</text>
</comment>
<keyword evidence="1" id="KW-0472">Membrane</keyword>
<name>A0ABW7J3L8_9VIBR</name>
<evidence type="ECO:0000256" key="1">
    <source>
        <dbReference type="SAM" id="Phobius"/>
    </source>
</evidence>
<keyword evidence="1" id="KW-0812">Transmembrane</keyword>
<gene>
    <name evidence="2" type="ORF">ACGRHZ_06080</name>
</gene>
<organism evidence="2 3">
    <name type="scientific">Vibrio jasicida</name>
    <dbReference type="NCBI Taxonomy" id="766224"/>
    <lineage>
        <taxon>Bacteria</taxon>
        <taxon>Pseudomonadati</taxon>
        <taxon>Pseudomonadota</taxon>
        <taxon>Gammaproteobacteria</taxon>
        <taxon>Vibrionales</taxon>
        <taxon>Vibrionaceae</taxon>
        <taxon>Vibrio</taxon>
    </lineage>
</organism>
<evidence type="ECO:0000313" key="2">
    <source>
        <dbReference type="EMBL" id="MFH0270897.1"/>
    </source>
</evidence>
<proteinExistence type="predicted"/>
<accession>A0ABW7J3L8</accession>
<reference evidence="2 3" key="1">
    <citation type="submission" date="2024-10" db="EMBL/GenBank/DDBJ databases">
        <authorList>
            <person name="Yibar A."/>
            <person name="Saticioglu I.B."/>
            <person name="Duman M."/>
            <person name="Ajmi N."/>
            <person name="Gurler F."/>
            <person name="Ay H."/>
            <person name="Onuk E."/>
            <person name="Guler S."/>
            <person name="Romalde J.L."/>
        </authorList>
    </citation>
    <scope>NUCLEOTIDE SEQUENCE [LARGE SCALE GENOMIC DNA]</scope>
    <source>
        <strain evidence="2 3">1-TCBS-A</strain>
    </source>
</reference>
<feature type="transmembrane region" description="Helical" evidence="1">
    <location>
        <begin position="6"/>
        <end position="26"/>
    </location>
</feature>
<dbReference type="Proteomes" id="UP001607221">
    <property type="component" value="Unassembled WGS sequence"/>
</dbReference>
<evidence type="ECO:0000313" key="3">
    <source>
        <dbReference type="Proteomes" id="UP001607221"/>
    </source>
</evidence>
<dbReference type="RefSeq" id="WP_394631830.1">
    <property type="nucleotide sequence ID" value="NZ_JBIHSE010000001.1"/>
</dbReference>